<name>A0A8X6JGH7_NEPPI</name>
<comment type="caution">
    <text evidence="1">The sequence shown here is derived from an EMBL/GenBank/DDBJ whole genome shotgun (WGS) entry which is preliminary data.</text>
</comment>
<sequence>MLHWRKLPSCAGSIGTFSMSRVFVTGMYLSLKAVSRCPCFELRGIAPLNGPANNRIFNMRLVKEDILICIRFHFNTFAAIYENARSWKIGVFLPATR</sequence>
<dbReference type="EMBL" id="BMAW01041425">
    <property type="protein sequence ID" value="GFS28468.1"/>
    <property type="molecule type" value="Genomic_DNA"/>
</dbReference>
<evidence type="ECO:0000313" key="1">
    <source>
        <dbReference type="EMBL" id="GFS28468.1"/>
    </source>
</evidence>
<gene>
    <name evidence="1" type="ORF">NPIL_76791</name>
</gene>
<accession>A0A8X6JGH7</accession>
<reference evidence="1" key="1">
    <citation type="submission" date="2020-08" db="EMBL/GenBank/DDBJ databases">
        <title>Multicomponent nature underlies the extraordinary mechanical properties of spider dragline silk.</title>
        <authorList>
            <person name="Kono N."/>
            <person name="Nakamura H."/>
            <person name="Mori M."/>
            <person name="Yoshida Y."/>
            <person name="Ohtoshi R."/>
            <person name="Malay A.D."/>
            <person name="Moran D.A.P."/>
            <person name="Tomita M."/>
            <person name="Numata K."/>
            <person name="Arakawa K."/>
        </authorList>
    </citation>
    <scope>NUCLEOTIDE SEQUENCE</scope>
</reference>
<organism evidence="1 2">
    <name type="scientific">Nephila pilipes</name>
    <name type="common">Giant wood spider</name>
    <name type="synonym">Nephila maculata</name>
    <dbReference type="NCBI Taxonomy" id="299642"/>
    <lineage>
        <taxon>Eukaryota</taxon>
        <taxon>Metazoa</taxon>
        <taxon>Ecdysozoa</taxon>
        <taxon>Arthropoda</taxon>
        <taxon>Chelicerata</taxon>
        <taxon>Arachnida</taxon>
        <taxon>Araneae</taxon>
        <taxon>Araneomorphae</taxon>
        <taxon>Entelegynae</taxon>
        <taxon>Araneoidea</taxon>
        <taxon>Nephilidae</taxon>
        <taxon>Nephila</taxon>
    </lineage>
</organism>
<dbReference type="AlphaFoldDB" id="A0A8X6JGH7"/>
<keyword evidence="2" id="KW-1185">Reference proteome</keyword>
<proteinExistence type="predicted"/>
<dbReference type="Proteomes" id="UP000887013">
    <property type="component" value="Unassembled WGS sequence"/>
</dbReference>
<evidence type="ECO:0000313" key="2">
    <source>
        <dbReference type="Proteomes" id="UP000887013"/>
    </source>
</evidence>
<protein>
    <submittedName>
        <fullName evidence="1">Uncharacterized protein</fullName>
    </submittedName>
</protein>